<evidence type="ECO:0000256" key="3">
    <source>
        <dbReference type="ARBA" id="ARBA00022475"/>
    </source>
</evidence>
<feature type="domain" description="ABC transmembrane type-1" evidence="9">
    <location>
        <begin position="92"/>
        <end position="307"/>
    </location>
</feature>
<evidence type="ECO:0000313" key="11">
    <source>
        <dbReference type="Proteomes" id="UP000318380"/>
    </source>
</evidence>
<feature type="transmembrane region" description="Helical" evidence="7">
    <location>
        <begin position="97"/>
        <end position="118"/>
    </location>
</feature>
<dbReference type="GO" id="GO:0005886">
    <property type="term" value="C:plasma membrane"/>
    <property type="evidence" value="ECO:0007669"/>
    <property type="project" value="UniProtKB-SubCell"/>
</dbReference>
<keyword evidence="10" id="KW-0762">Sugar transport</keyword>
<dbReference type="InterPro" id="IPR051393">
    <property type="entry name" value="ABC_transporter_permease"/>
</dbReference>
<feature type="transmembrane region" description="Helical" evidence="7">
    <location>
        <begin position="177"/>
        <end position="199"/>
    </location>
</feature>
<feature type="region of interest" description="Disordered" evidence="8">
    <location>
        <begin position="1"/>
        <end position="27"/>
    </location>
</feature>
<keyword evidence="11" id="KW-1185">Reference proteome</keyword>
<name>A0A561B9A0_9ACTN</name>
<dbReference type="RefSeq" id="WP_145814056.1">
    <property type="nucleotide sequence ID" value="NZ_VIVK01000002.1"/>
</dbReference>
<evidence type="ECO:0000256" key="6">
    <source>
        <dbReference type="ARBA" id="ARBA00023136"/>
    </source>
</evidence>
<feature type="transmembrane region" description="Helical" evidence="7">
    <location>
        <begin position="130"/>
        <end position="150"/>
    </location>
</feature>
<feature type="compositionally biased region" description="Polar residues" evidence="8">
    <location>
        <begin position="1"/>
        <end position="14"/>
    </location>
</feature>
<dbReference type="OrthoDB" id="9804439at2"/>
<feature type="transmembrane region" description="Helical" evidence="7">
    <location>
        <begin position="35"/>
        <end position="53"/>
    </location>
</feature>
<dbReference type="InterPro" id="IPR000515">
    <property type="entry name" value="MetI-like"/>
</dbReference>
<organism evidence="10 11">
    <name type="scientific">Kribbella amoyensis</name>
    <dbReference type="NCBI Taxonomy" id="996641"/>
    <lineage>
        <taxon>Bacteria</taxon>
        <taxon>Bacillati</taxon>
        <taxon>Actinomycetota</taxon>
        <taxon>Actinomycetes</taxon>
        <taxon>Propionibacteriales</taxon>
        <taxon>Kribbellaceae</taxon>
        <taxon>Kribbella</taxon>
    </lineage>
</organism>
<keyword evidence="3" id="KW-1003">Cell membrane</keyword>
<dbReference type="PROSITE" id="PS50928">
    <property type="entry name" value="ABC_TM1"/>
    <property type="match status" value="1"/>
</dbReference>
<comment type="subcellular location">
    <subcellularLocation>
        <location evidence="1 7">Cell membrane</location>
        <topology evidence="1 7">Multi-pass membrane protein</topology>
    </subcellularLocation>
</comment>
<dbReference type="Proteomes" id="UP000318380">
    <property type="component" value="Unassembled WGS sequence"/>
</dbReference>
<feature type="transmembrane region" description="Helical" evidence="7">
    <location>
        <begin position="287"/>
        <end position="306"/>
    </location>
</feature>
<accession>A0A561B9A0</accession>
<evidence type="ECO:0000313" key="10">
    <source>
        <dbReference type="EMBL" id="TWD75347.1"/>
    </source>
</evidence>
<proteinExistence type="inferred from homology"/>
<dbReference type="PANTHER" id="PTHR30193">
    <property type="entry name" value="ABC TRANSPORTER PERMEASE PROTEIN"/>
    <property type="match status" value="1"/>
</dbReference>
<comment type="similarity">
    <text evidence="7">Belongs to the binding-protein-dependent transport system permease family.</text>
</comment>
<sequence>MSSATDVTRSSGRTTRPDGGRRAPVRRRPAGDGGWPWLFVLPTFLGVVVFYLWPLVKTLYTSFTDTGPFGGSTWAGAANYSALVTDGEVYRAIVNTVVYTAIVLLGIPLATLFASLLNRPNLRFAMVYRTLFFLPYVAMPTAISLVWRLIYNGDYGVLNQVLGVVGVDGPSWITQEWFALIAVALLGLWMSIGFNMIVLSAGLKGIPGELYEAASLDGASSAQQFRQITVPLLSPSIFFLSVITTIAGFQLFDQLFALLGPTNPVMPKTQSLVFLFYDAAFVGNDRGYAAAVAILILAVVGVLTLFQFRFQRRWVNYG</sequence>
<keyword evidence="5 7" id="KW-1133">Transmembrane helix</keyword>
<reference evidence="10 11" key="1">
    <citation type="submission" date="2019-06" db="EMBL/GenBank/DDBJ databases">
        <title>Sequencing the genomes of 1000 actinobacteria strains.</title>
        <authorList>
            <person name="Klenk H.-P."/>
        </authorList>
    </citation>
    <scope>NUCLEOTIDE SEQUENCE [LARGE SCALE GENOMIC DNA]</scope>
    <source>
        <strain evidence="10 11">DSM 24683</strain>
    </source>
</reference>
<dbReference type="AlphaFoldDB" id="A0A561B9A0"/>
<keyword evidence="6 7" id="KW-0472">Membrane</keyword>
<dbReference type="InterPro" id="IPR035906">
    <property type="entry name" value="MetI-like_sf"/>
</dbReference>
<dbReference type="Pfam" id="PF00528">
    <property type="entry name" value="BPD_transp_1"/>
    <property type="match status" value="1"/>
</dbReference>
<keyword evidence="4 7" id="KW-0812">Transmembrane</keyword>
<feature type="transmembrane region" description="Helical" evidence="7">
    <location>
        <begin position="232"/>
        <end position="252"/>
    </location>
</feature>
<dbReference type="GO" id="GO:0055085">
    <property type="term" value="P:transmembrane transport"/>
    <property type="evidence" value="ECO:0007669"/>
    <property type="project" value="InterPro"/>
</dbReference>
<keyword evidence="2 7" id="KW-0813">Transport</keyword>
<dbReference type="Gene3D" id="1.10.3720.10">
    <property type="entry name" value="MetI-like"/>
    <property type="match status" value="1"/>
</dbReference>
<evidence type="ECO:0000256" key="1">
    <source>
        <dbReference type="ARBA" id="ARBA00004651"/>
    </source>
</evidence>
<evidence type="ECO:0000256" key="8">
    <source>
        <dbReference type="SAM" id="MobiDB-lite"/>
    </source>
</evidence>
<dbReference type="SUPFAM" id="SSF160964">
    <property type="entry name" value="MalF N-terminal region-like"/>
    <property type="match status" value="1"/>
</dbReference>
<evidence type="ECO:0000256" key="5">
    <source>
        <dbReference type="ARBA" id="ARBA00022989"/>
    </source>
</evidence>
<evidence type="ECO:0000256" key="4">
    <source>
        <dbReference type="ARBA" id="ARBA00022692"/>
    </source>
</evidence>
<evidence type="ECO:0000256" key="7">
    <source>
        <dbReference type="RuleBase" id="RU363032"/>
    </source>
</evidence>
<protein>
    <submittedName>
        <fullName evidence="10">Multiple sugar transport system permease protein</fullName>
    </submittedName>
</protein>
<dbReference type="PANTHER" id="PTHR30193:SF41">
    <property type="entry name" value="DIACETYLCHITOBIOSE UPTAKE SYSTEM PERMEASE PROTEIN NGCF"/>
    <property type="match status" value="1"/>
</dbReference>
<gene>
    <name evidence="10" type="ORF">FB561_6785</name>
</gene>
<comment type="caution">
    <text evidence="10">The sequence shown here is derived from an EMBL/GenBank/DDBJ whole genome shotgun (WGS) entry which is preliminary data.</text>
</comment>
<dbReference type="SUPFAM" id="SSF161098">
    <property type="entry name" value="MetI-like"/>
    <property type="match status" value="1"/>
</dbReference>
<evidence type="ECO:0000256" key="2">
    <source>
        <dbReference type="ARBA" id="ARBA00022448"/>
    </source>
</evidence>
<dbReference type="EMBL" id="VIVK01000002">
    <property type="protein sequence ID" value="TWD75347.1"/>
    <property type="molecule type" value="Genomic_DNA"/>
</dbReference>
<dbReference type="CDD" id="cd06261">
    <property type="entry name" value="TM_PBP2"/>
    <property type="match status" value="1"/>
</dbReference>
<evidence type="ECO:0000259" key="9">
    <source>
        <dbReference type="PROSITE" id="PS50928"/>
    </source>
</evidence>